<proteinExistence type="predicted"/>
<gene>
    <name evidence="1" type="ORF">HPB49_006663</name>
</gene>
<keyword evidence="2" id="KW-1185">Reference proteome</keyword>
<evidence type="ECO:0000313" key="1">
    <source>
        <dbReference type="EMBL" id="KAH7965377.1"/>
    </source>
</evidence>
<evidence type="ECO:0000313" key="2">
    <source>
        <dbReference type="Proteomes" id="UP000821865"/>
    </source>
</evidence>
<sequence length="127" mass="14416">MVKENKREPAERHQAQISNQGKLIIWQWNCRGFDNNKSVLKQHIRHTTDKPDITLIQETNTDTPTLPGYEEIAVPTTKSCSGVAAFVSNRLAWADINRSNPDSKCEHLLIEVFPKGKKAKSIHKQKA</sequence>
<reference evidence="1" key="1">
    <citation type="submission" date="2020-05" db="EMBL/GenBank/DDBJ databases">
        <title>Large-scale comparative analyses of tick genomes elucidate their genetic diversity and vector capacities.</title>
        <authorList>
            <person name="Jia N."/>
            <person name="Wang J."/>
            <person name="Shi W."/>
            <person name="Du L."/>
            <person name="Sun Y."/>
            <person name="Zhan W."/>
            <person name="Jiang J."/>
            <person name="Wang Q."/>
            <person name="Zhang B."/>
            <person name="Ji P."/>
            <person name="Sakyi L.B."/>
            <person name="Cui X."/>
            <person name="Yuan T."/>
            <person name="Jiang B."/>
            <person name="Yang W."/>
            <person name="Lam T.T.-Y."/>
            <person name="Chang Q."/>
            <person name="Ding S."/>
            <person name="Wang X."/>
            <person name="Zhu J."/>
            <person name="Ruan X."/>
            <person name="Zhao L."/>
            <person name="Wei J."/>
            <person name="Que T."/>
            <person name="Du C."/>
            <person name="Cheng J."/>
            <person name="Dai P."/>
            <person name="Han X."/>
            <person name="Huang E."/>
            <person name="Gao Y."/>
            <person name="Liu J."/>
            <person name="Shao H."/>
            <person name="Ye R."/>
            <person name="Li L."/>
            <person name="Wei W."/>
            <person name="Wang X."/>
            <person name="Wang C."/>
            <person name="Yang T."/>
            <person name="Huo Q."/>
            <person name="Li W."/>
            <person name="Guo W."/>
            <person name="Chen H."/>
            <person name="Zhou L."/>
            <person name="Ni X."/>
            <person name="Tian J."/>
            <person name="Zhou Y."/>
            <person name="Sheng Y."/>
            <person name="Liu T."/>
            <person name="Pan Y."/>
            <person name="Xia L."/>
            <person name="Li J."/>
            <person name="Zhao F."/>
            <person name="Cao W."/>
        </authorList>
    </citation>
    <scope>NUCLEOTIDE SEQUENCE</scope>
    <source>
        <strain evidence="1">Dsil-2018</strain>
    </source>
</reference>
<protein>
    <submittedName>
        <fullName evidence="1">Uncharacterized protein</fullName>
    </submittedName>
</protein>
<dbReference type="EMBL" id="CM023471">
    <property type="protein sequence ID" value="KAH7965377.1"/>
    <property type="molecule type" value="Genomic_DNA"/>
</dbReference>
<dbReference type="Proteomes" id="UP000821865">
    <property type="component" value="Chromosome 2"/>
</dbReference>
<name>A0ACB8DBP1_DERSI</name>
<accession>A0ACB8DBP1</accession>
<organism evidence="1 2">
    <name type="scientific">Dermacentor silvarum</name>
    <name type="common">Tick</name>
    <dbReference type="NCBI Taxonomy" id="543639"/>
    <lineage>
        <taxon>Eukaryota</taxon>
        <taxon>Metazoa</taxon>
        <taxon>Ecdysozoa</taxon>
        <taxon>Arthropoda</taxon>
        <taxon>Chelicerata</taxon>
        <taxon>Arachnida</taxon>
        <taxon>Acari</taxon>
        <taxon>Parasitiformes</taxon>
        <taxon>Ixodida</taxon>
        <taxon>Ixodoidea</taxon>
        <taxon>Ixodidae</taxon>
        <taxon>Rhipicephalinae</taxon>
        <taxon>Dermacentor</taxon>
    </lineage>
</organism>
<comment type="caution">
    <text evidence="1">The sequence shown here is derived from an EMBL/GenBank/DDBJ whole genome shotgun (WGS) entry which is preliminary data.</text>
</comment>